<organism evidence="1 2">
    <name type="scientific">Dentiscutata erythropus</name>
    <dbReference type="NCBI Taxonomy" id="1348616"/>
    <lineage>
        <taxon>Eukaryota</taxon>
        <taxon>Fungi</taxon>
        <taxon>Fungi incertae sedis</taxon>
        <taxon>Mucoromycota</taxon>
        <taxon>Glomeromycotina</taxon>
        <taxon>Glomeromycetes</taxon>
        <taxon>Diversisporales</taxon>
        <taxon>Gigasporaceae</taxon>
        <taxon>Dentiscutata</taxon>
    </lineage>
</organism>
<accession>A0A9N9K470</accession>
<gene>
    <name evidence="1" type="ORF">DERYTH_LOCUS25398</name>
</gene>
<dbReference type="Proteomes" id="UP000789405">
    <property type="component" value="Unassembled WGS sequence"/>
</dbReference>
<protein>
    <submittedName>
        <fullName evidence="1">16376_t:CDS:1</fullName>
    </submittedName>
</protein>
<sequence length="67" mass="7757">LRDIVNLTSINSFIEDEETNESINIDDNQNSSTRTNLILEDIINLKDPIFQEKDDLVDSILDDELDY</sequence>
<feature type="non-terminal residue" evidence="1">
    <location>
        <position position="67"/>
    </location>
</feature>
<proteinExistence type="predicted"/>
<name>A0A9N9K470_9GLOM</name>
<keyword evidence="2" id="KW-1185">Reference proteome</keyword>
<dbReference type="AlphaFoldDB" id="A0A9N9K470"/>
<evidence type="ECO:0000313" key="1">
    <source>
        <dbReference type="EMBL" id="CAG8811033.1"/>
    </source>
</evidence>
<reference evidence="1" key="1">
    <citation type="submission" date="2021-06" db="EMBL/GenBank/DDBJ databases">
        <authorList>
            <person name="Kallberg Y."/>
            <person name="Tangrot J."/>
            <person name="Rosling A."/>
        </authorList>
    </citation>
    <scope>NUCLEOTIDE SEQUENCE</scope>
    <source>
        <strain evidence="1">MA453B</strain>
    </source>
</reference>
<evidence type="ECO:0000313" key="2">
    <source>
        <dbReference type="Proteomes" id="UP000789405"/>
    </source>
</evidence>
<comment type="caution">
    <text evidence="1">The sequence shown here is derived from an EMBL/GenBank/DDBJ whole genome shotgun (WGS) entry which is preliminary data.</text>
</comment>
<dbReference type="EMBL" id="CAJVPY010047087">
    <property type="protein sequence ID" value="CAG8811033.1"/>
    <property type="molecule type" value="Genomic_DNA"/>
</dbReference>